<proteinExistence type="predicted"/>
<dbReference type="Proteomes" id="UP001286456">
    <property type="component" value="Unassembled WGS sequence"/>
</dbReference>
<feature type="transmembrane region" description="Helical" evidence="1">
    <location>
        <begin position="66"/>
        <end position="89"/>
    </location>
</feature>
<feature type="transmembrane region" description="Helical" evidence="1">
    <location>
        <begin position="138"/>
        <end position="158"/>
    </location>
</feature>
<reference evidence="2" key="1">
    <citation type="journal article" date="2023" name="Mol. Phylogenet. Evol.">
        <title>Genome-scale phylogeny and comparative genomics of the fungal order Sordariales.</title>
        <authorList>
            <person name="Hensen N."/>
            <person name="Bonometti L."/>
            <person name="Westerberg I."/>
            <person name="Brannstrom I.O."/>
            <person name="Guillou S."/>
            <person name="Cros-Aarteil S."/>
            <person name="Calhoun S."/>
            <person name="Haridas S."/>
            <person name="Kuo A."/>
            <person name="Mondo S."/>
            <person name="Pangilinan J."/>
            <person name="Riley R."/>
            <person name="LaButti K."/>
            <person name="Andreopoulos B."/>
            <person name="Lipzen A."/>
            <person name="Chen C."/>
            <person name="Yan M."/>
            <person name="Daum C."/>
            <person name="Ng V."/>
            <person name="Clum A."/>
            <person name="Steindorff A."/>
            <person name="Ohm R.A."/>
            <person name="Martin F."/>
            <person name="Silar P."/>
            <person name="Natvig D.O."/>
            <person name="Lalanne C."/>
            <person name="Gautier V."/>
            <person name="Ament-Velasquez S.L."/>
            <person name="Kruys A."/>
            <person name="Hutchinson M.I."/>
            <person name="Powell A.J."/>
            <person name="Barry K."/>
            <person name="Miller A.N."/>
            <person name="Grigoriev I.V."/>
            <person name="Debuchy R."/>
            <person name="Gladieux P."/>
            <person name="Hiltunen Thoren M."/>
            <person name="Johannesson H."/>
        </authorList>
    </citation>
    <scope>NUCLEOTIDE SEQUENCE</scope>
    <source>
        <strain evidence="2">SMH4131-1</strain>
    </source>
</reference>
<organism evidence="2 3">
    <name type="scientific">Cercophora scortea</name>
    <dbReference type="NCBI Taxonomy" id="314031"/>
    <lineage>
        <taxon>Eukaryota</taxon>
        <taxon>Fungi</taxon>
        <taxon>Dikarya</taxon>
        <taxon>Ascomycota</taxon>
        <taxon>Pezizomycotina</taxon>
        <taxon>Sordariomycetes</taxon>
        <taxon>Sordariomycetidae</taxon>
        <taxon>Sordariales</taxon>
        <taxon>Lasiosphaeriaceae</taxon>
        <taxon>Cercophora</taxon>
    </lineage>
</organism>
<gene>
    <name evidence="2" type="ORF">B0T19DRAFT_429538</name>
</gene>
<feature type="transmembrane region" description="Helical" evidence="1">
    <location>
        <begin position="543"/>
        <end position="562"/>
    </location>
</feature>
<reference evidence="2" key="2">
    <citation type="submission" date="2023-06" db="EMBL/GenBank/DDBJ databases">
        <authorList>
            <consortium name="Lawrence Berkeley National Laboratory"/>
            <person name="Haridas S."/>
            <person name="Hensen N."/>
            <person name="Bonometti L."/>
            <person name="Westerberg I."/>
            <person name="Brannstrom I.O."/>
            <person name="Guillou S."/>
            <person name="Cros-Aarteil S."/>
            <person name="Calhoun S."/>
            <person name="Kuo A."/>
            <person name="Mondo S."/>
            <person name="Pangilinan J."/>
            <person name="Riley R."/>
            <person name="Labutti K."/>
            <person name="Andreopoulos B."/>
            <person name="Lipzen A."/>
            <person name="Chen C."/>
            <person name="Yanf M."/>
            <person name="Daum C."/>
            <person name="Ng V."/>
            <person name="Clum A."/>
            <person name="Steindorff A."/>
            <person name="Ohm R."/>
            <person name="Martin F."/>
            <person name="Silar P."/>
            <person name="Natvig D."/>
            <person name="Lalanne C."/>
            <person name="Gautier V."/>
            <person name="Ament-Velasquez S.L."/>
            <person name="Kruys A."/>
            <person name="Hutchinson M.I."/>
            <person name="Powell A.J."/>
            <person name="Barry K."/>
            <person name="Miller A.N."/>
            <person name="Grigoriev I.V."/>
            <person name="Debuchy R."/>
            <person name="Gladieux P."/>
            <person name="Thoren M.H."/>
            <person name="Johannesson H."/>
        </authorList>
    </citation>
    <scope>NUCLEOTIDE SEQUENCE</scope>
    <source>
        <strain evidence="2">SMH4131-1</strain>
    </source>
</reference>
<accession>A0AAE0I9Y4</accession>
<keyword evidence="1" id="KW-1133">Transmembrane helix</keyword>
<keyword evidence="3" id="KW-1185">Reference proteome</keyword>
<keyword evidence="1" id="KW-0472">Membrane</keyword>
<sequence>MKPESAIGMGGMGVEQKSRTAAKWKAVAVAALSFAVSAVLIFITTVENKLKPYGVLSSSEKILYTTGTTIIATILTMIITGEIVELFLFRFDDRFVPHILAAGQATSSPSTSDLVSSWRAVLGLGPNSFTNKLRPRNWHITLVLALSALITTCITAGFTPTTLTTTVNYTFAIPSGDTTVFARSYLPSSQMPDSPASYNHSSWILPNGSIFYSWSGRGGSPAHEAMGLATGINIVDPSSYAYADEGVAVHPSAIGTPFSIYASNLQQPNNLSHLLQAYDFNIREVSACVPVMVRNPFKCRKGAVMGWLDNDRVFRITSDDGTCVLNKTVANANQTEMLKWWCTRDEVGQATVLIGANFNYHAWVAVAVNDDTIPPYNVPERYTYSVQCDVDTRDVFEYRKVVLRLGSSAGRDITTTTGPGFSRTLAAQGPCVPDYDGKVVVSDTLRATAATANHYLLTENSGSSGWFEMINRLTTRSGGYGLSAGDSKRAPPWAFADSSNALEDVLGLAAALVSSRIIKNSTAVQTVGVATVDFTRLGTGNRAALLFAIPPLVSGLVLLFLAGRIRKQTSGYESCNPLDLVDLGRASMGAGRWGGSMASSPTPFRHNYM</sequence>
<name>A0AAE0I9Y4_9PEZI</name>
<dbReference type="EMBL" id="JAUEPO010000005">
    <property type="protein sequence ID" value="KAK3320391.1"/>
    <property type="molecule type" value="Genomic_DNA"/>
</dbReference>
<evidence type="ECO:0000256" key="1">
    <source>
        <dbReference type="SAM" id="Phobius"/>
    </source>
</evidence>
<dbReference type="AlphaFoldDB" id="A0AAE0I9Y4"/>
<keyword evidence="1" id="KW-0812">Transmembrane</keyword>
<evidence type="ECO:0000313" key="3">
    <source>
        <dbReference type="Proteomes" id="UP001286456"/>
    </source>
</evidence>
<feature type="transmembrane region" description="Helical" evidence="1">
    <location>
        <begin position="26"/>
        <end position="46"/>
    </location>
</feature>
<protein>
    <submittedName>
        <fullName evidence="2">Uncharacterized protein</fullName>
    </submittedName>
</protein>
<comment type="caution">
    <text evidence="2">The sequence shown here is derived from an EMBL/GenBank/DDBJ whole genome shotgun (WGS) entry which is preliminary data.</text>
</comment>
<evidence type="ECO:0000313" key="2">
    <source>
        <dbReference type="EMBL" id="KAK3320391.1"/>
    </source>
</evidence>